<evidence type="ECO:0000256" key="1">
    <source>
        <dbReference type="ARBA" id="ARBA00004948"/>
    </source>
</evidence>
<dbReference type="GO" id="GO:0008972">
    <property type="term" value="F:phosphomethylpyrimidine kinase activity"/>
    <property type="evidence" value="ECO:0007669"/>
    <property type="project" value="InterPro"/>
</dbReference>
<organism evidence="4 5">
    <name type="scientific">Thermochromatium tepidum ATCC 43061</name>
    <dbReference type="NCBI Taxonomy" id="316276"/>
    <lineage>
        <taxon>Bacteria</taxon>
        <taxon>Pseudomonadati</taxon>
        <taxon>Pseudomonadota</taxon>
        <taxon>Gammaproteobacteria</taxon>
        <taxon>Chromatiales</taxon>
        <taxon>Chromatiaceae</taxon>
        <taxon>Thermochromatium</taxon>
    </lineage>
</organism>
<dbReference type="EC" id="2.7.1.49" evidence="2"/>
<dbReference type="Proteomes" id="UP000426424">
    <property type="component" value="Chromosome"/>
</dbReference>
<dbReference type="GO" id="GO:0009228">
    <property type="term" value="P:thiamine biosynthetic process"/>
    <property type="evidence" value="ECO:0007669"/>
    <property type="project" value="InterPro"/>
</dbReference>
<accession>A0A6I6E7P8</accession>
<dbReference type="EMBL" id="CP039268">
    <property type="protein sequence ID" value="QGU33902.1"/>
    <property type="molecule type" value="Genomic_DNA"/>
</dbReference>
<dbReference type="GO" id="GO:0005829">
    <property type="term" value="C:cytosol"/>
    <property type="evidence" value="ECO:0007669"/>
    <property type="project" value="TreeGrafter"/>
</dbReference>
<sequence>MTKTQRPDRPLVLCVSGHDPSGGAGILADAEAVQAARAFPLTVITALTEQDTCGLARIHPQPPEQIEAHCQRLIQDSPPSALKIGLIGSAAIARMLARFIDRLTTDEQAWIPIVLDTVLATGTGQSVADAALPQTMRDELIPRCTLVTPNLPEARALTGADTPQACAECLLALGAPWVLITGTHEAAPSVTNRLFGANGERHTWDWPRLPGEYHGSGCTLASAIAARLAHGTTLVQAVESAQAYTWQTLERALRTGRCQLTPNRLLDARLKHPLGERAA</sequence>
<dbReference type="UniPathway" id="UPA00060">
    <property type="reaction ID" value="UER00138"/>
</dbReference>
<proteinExistence type="predicted"/>
<dbReference type="OrthoDB" id="9810880at2"/>
<dbReference type="SUPFAM" id="SSF53613">
    <property type="entry name" value="Ribokinase-like"/>
    <property type="match status" value="1"/>
</dbReference>
<dbReference type="InterPro" id="IPR013749">
    <property type="entry name" value="PM/HMP-P_kinase-1"/>
</dbReference>
<dbReference type="CDD" id="cd01169">
    <property type="entry name" value="HMPP_kinase"/>
    <property type="match status" value="1"/>
</dbReference>
<keyword evidence="4" id="KW-0808">Transferase</keyword>
<dbReference type="RefSeq" id="WP_153976086.1">
    <property type="nucleotide sequence ID" value="NZ_CP039268.1"/>
</dbReference>
<dbReference type="PANTHER" id="PTHR20858:SF17">
    <property type="entry name" value="HYDROXYMETHYLPYRIMIDINE_PHOSPHOMETHYLPYRIMIDINE KINASE THI20-RELATED"/>
    <property type="match status" value="1"/>
</dbReference>
<dbReference type="Pfam" id="PF08543">
    <property type="entry name" value="Phos_pyr_kin"/>
    <property type="match status" value="1"/>
</dbReference>
<dbReference type="KEGG" id="ttp:E6P07_13510"/>
<keyword evidence="4" id="KW-0418">Kinase</keyword>
<dbReference type="InterPro" id="IPR004399">
    <property type="entry name" value="HMP/HMP-P_kinase_dom"/>
</dbReference>
<reference evidence="4 5" key="1">
    <citation type="submission" date="2019-12" db="EMBL/GenBank/DDBJ databases">
        <title>The complete genome of the thermophilic, anoxygenic phototrophic gammaproteobacterium Thermochromatium tepidum.</title>
        <authorList>
            <person name="Sattley W.M."/>
            <person name="Swingley W.D."/>
            <person name="Burchell B.M."/>
            <person name="Gurbani S.A."/>
            <person name="Kujawa C.M."/>
            <person name="Nuccio D.A."/>
            <person name="Schladweiler J."/>
            <person name="Shaffer K.N."/>
            <person name="Stokes L.M."/>
            <person name="Touchman J.W."/>
            <person name="Blankenship R.E."/>
            <person name="Madigan M.T."/>
        </authorList>
    </citation>
    <scope>NUCLEOTIDE SEQUENCE [LARGE SCALE GENOMIC DNA]</scope>
    <source>
        <strain evidence="4 5">ATCC 43061</strain>
    </source>
</reference>
<dbReference type="GO" id="GO:0009229">
    <property type="term" value="P:thiamine diphosphate biosynthetic process"/>
    <property type="evidence" value="ECO:0007669"/>
    <property type="project" value="UniProtKB-UniPathway"/>
</dbReference>
<dbReference type="InterPro" id="IPR029056">
    <property type="entry name" value="Ribokinase-like"/>
</dbReference>
<keyword evidence="5" id="KW-1185">Reference proteome</keyword>
<dbReference type="PANTHER" id="PTHR20858">
    <property type="entry name" value="PHOSPHOMETHYLPYRIMIDINE KINASE"/>
    <property type="match status" value="1"/>
</dbReference>
<evidence type="ECO:0000256" key="2">
    <source>
        <dbReference type="ARBA" id="ARBA00012135"/>
    </source>
</evidence>
<feature type="domain" description="Pyridoxamine kinase/Phosphomethylpyrimidine kinase" evidence="3">
    <location>
        <begin position="19"/>
        <end position="258"/>
    </location>
</feature>
<gene>
    <name evidence="4" type="ORF">E6P07_13510</name>
</gene>
<evidence type="ECO:0000313" key="4">
    <source>
        <dbReference type="EMBL" id="QGU33902.1"/>
    </source>
</evidence>
<name>A0A6I6E7P8_THETI</name>
<dbReference type="AlphaFoldDB" id="A0A6I6E7P8"/>
<dbReference type="GO" id="GO:0008902">
    <property type="term" value="F:hydroxymethylpyrimidine kinase activity"/>
    <property type="evidence" value="ECO:0007669"/>
    <property type="project" value="UniProtKB-EC"/>
</dbReference>
<evidence type="ECO:0000259" key="3">
    <source>
        <dbReference type="Pfam" id="PF08543"/>
    </source>
</evidence>
<comment type="pathway">
    <text evidence="1">Cofactor biosynthesis; thiamine diphosphate biosynthesis.</text>
</comment>
<protein>
    <recommendedName>
        <fullName evidence="2">hydroxymethylpyrimidine kinase</fullName>
        <ecNumber evidence="2">2.7.1.49</ecNumber>
    </recommendedName>
</protein>
<evidence type="ECO:0000313" key="5">
    <source>
        <dbReference type="Proteomes" id="UP000426424"/>
    </source>
</evidence>
<dbReference type="Gene3D" id="3.40.1190.20">
    <property type="match status" value="1"/>
</dbReference>